<sequence>MFSKCSPAKLWMKPTASPTCKPPRGRRIRVALRTHPKAERFTMFERIAFATDGSAVCERALAYIASLAQCYTAHVLVLNVAAAPPVAMSEPYFHYALQSVRQNAAACVDGAREHLRALGVTEVEMTVLEGHTVEAILEHLEQWRPTLLVIGAHNEVSWRDRILGRVSLALTQRAPCPVLVIK</sequence>
<evidence type="ECO:0000256" key="1">
    <source>
        <dbReference type="ARBA" id="ARBA00008791"/>
    </source>
</evidence>
<dbReference type="InterPro" id="IPR006015">
    <property type="entry name" value="Universal_stress_UspA"/>
</dbReference>
<dbReference type="InterPro" id="IPR014729">
    <property type="entry name" value="Rossmann-like_a/b/a_fold"/>
</dbReference>
<dbReference type="InterPro" id="IPR006016">
    <property type="entry name" value="UspA"/>
</dbReference>
<name>A0A426TRS7_9CHLR</name>
<dbReference type="PANTHER" id="PTHR46268:SF27">
    <property type="entry name" value="UNIVERSAL STRESS PROTEIN RV2623"/>
    <property type="match status" value="1"/>
</dbReference>
<organism evidence="5 6">
    <name type="scientific">Candidatus Viridilinea halotolerans</name>
    <dbReference type="NCBI Taxonomy" id="2491704"/>
    <lineage>
        <taxon>Bacteria</taxon>
        <taxon>Bacillati</taxon>
        <taxon>Chloroflexota</taxon>
        <taxon>Chloroflexia</taxon>
        <taxon>Chloroflexales</taxon>
        <taxon>Chloroflexineae</taxon>
        <taxon>Oscillochloridaceae</taxon>
        <taxon>Candidatus Viridilinea</taxon>
    </lineage>
</organism>
<dbReference type="Gene3D" id="3.40.50.620">
    <property type="entry name" value="HUPs"/>
    <property type="match status" value="1"/>
</dbReference>
<comment type="similarity">
    <text evidence="1">Belongs to the universal stress protein A family.</text>
</comment>
<evidence type="ECO:0000259" key="4">
    <source>
        <dbReference type="Pfam" id="PF00582"/>
    </source>
</evidence>
<protein>
    <submittedName>
        <fullName evidence="5">Universal stress protein</fullName>
    </submittedName>
</protein>
<dbReference type="GO" id="GO:0005524">
    <property type="term" value="F:ATP binding"/>
    <property type="evidence" value="ECO:0007669"/>
    <property type="project" value="UniProtKB-KW"/>
</dbReference>
<dbReference type="Pfam" id="PF00582">
    <property type="entry name" value="Usp"/>
    <property type="match status" value="1"/>
</dbReference>
<evidence type="ECO:0000256" key="3">
    <source>
        <dbReference type="ARBA" id="ARBA00022840"/>
    </source>
</evidence>
<dbReference type="SUPFAM" id="SSF52402">
    <property type="entry name" value="Adenine nucleotide alpha hydrolases-like"/>
    <property type="match status" value="1"/>
</dbReference>
<evidence type="ECO:0000313" key="6">
    <source>
        <dbReference type="Proteomes" id="UP000280307"/>
    </source>
</evidence>
<dbReference type="PANTHER" id="PTHR46268">
    <property type="entry name" value="STRESS RESPONSE PROTEIN NHAX"/>
    <property type="match status" value="1"/>
</dbReference>
<gene>
    <name evidence="5" type="ORF">EI684_20825</name>
</gene>
<dbReference type="Proteomes" id="UP000280307">
    <property type="component" value="Unassembled WGS sequence"/>
</dbReference>
<evidence type="ECO:0000256" key="2">
    <source>
        <dbReference type="ARBA" id="ARBA00022741"/>
    </source>
</evidence>
<dbReference type="CDD" id="cd00293">
    <property type="entry name" value="USP-like"/>
    <property type="match status" value="1"/>
</dbReference>
<dbReference type="PRINTS" id="PR01438">
    <property type="entry name" value="UNVRSLSTRESS"/>
</dbReference>
<dbReference type="AlphaFoldDB" id="A0A426TRS7"/>
<keyword evidence="3" id="KW-0067">ATP-binding</keyword>
<proteinExistence type="inferred from homology"/>
<keyword evidence="2" id="KW-0547">Nucleotide-binding</keyword>
<evidence type="ECO:0000313" key="5">
    <source>
        <dbReference type="EMBL" id="RRR66413.1"/>
    </source>
</evidence>
<reference evidence="5 6" key="1">
    <citation type="submission" date="2018-12" db="EMBL/GenBank/DDBJ databases">
        <title>Genome Sequence of Candidatus Viridilinea halotolerans isolated from saline sulfide-rich spring.</title>
        <authorList>
            <person name="Grouzdev D.S."/>
            <person name="Burganskaya E.I."/>
            <person name="Krutkina M.S."/>
            <person name="Sukhacheva M.V."/>
            <person name="Gorlenko V.M."/>
        </authorList>
    </citation>
    <scope>NUCLEOTIDE SEQUENCE [LARGE SCALE GENOMIC DNA]</scope>
    <source>
        <strain evidence="5">Chok-6</strain>
    </source>
</reference>
<accession>A0A426TRS7</accession>
<feature type="domain" description="UspA" evidence="4">
    <location>
        <begin position="43"/>
        <end position="182"/>
    </location>
</feature>
<comment type="caution">
    <text evidence="5">The sequence shown here is derived from an EMBL/GenBank/DDBJ whole genome shotgun (WGS) entry which is preliminary data.</text>
</comment>
<dbReference type="EMBL" id="RSAS01000857">
    <property type="protein sequence ID" value="RRR66413.1"/>
    <property type="molecule type" value="Genomic_DNA"/>
</dbReference>